<dbReference type="InterPro" id="IPR013430">
    <property type="entry name" value="Toxin_antidote_HigA"/>
</dbReference>
<dbReference type="InterPro" id="IPR001387">
    <property type="entry name" value="Cro/C1-type_HTH"/>
</dbReference>
<dbReference type="PANTHER" id="PTHR43236">
    <property type="entry name" value="ANTITOXIN HIGA1"/>
    <property type="match status" value="1"/>
</dbReference>
<evidence type="ECO:0000256" key="1">
    <source>
        <dbReference type="ARBA" id="ARBA00007227"/>
    </source>
</evidence>
<dbReference type="PANTHER" id="PTHR43236:SF1">
    <property type="entry name" value="BLL7220 PROTEIN"/>
    <property type="match status" value="1"/>
</dbReference>
<dbReference type="CDD" id="cd00093">
    <property type="entry name" value="HTH_XRE"/>
    <property type="match status" value="1"/>
</dbReference>
<dbReference type="Proteomes" id="UP000003781">
    <property type="component" value="Unassembled WGS sequence"/>
</dbReference>
<evidence type="ECO:0000259" key="2">
    <source>
        <dbReference type="PROSITE" id="PS50943"/>
    </source>
</evidence>
<comment type="caution">
    <text evidence="3">The sequence shown here is derived from an EMBL/GenBank/DDBJ whole genome shotgun (WGS) entry which is preliminary data.</text>
</comment>
<dbReference type="eggNOG" id="COG3093">
    <property type="taxonomic scope" value="Bacteria"/>
</dbReference>
<dbReference type="InterPro" id="IPR010982">
    <property type="entry name" value="Lambda_DNA-bd_dom_sf"/>
</dbReference>
<dbReference type="RefSeq" id="WP_008276473.1">
    <property type="nucleotide sequence ID" value="NZ_AAXW01000025.1"/>
</dbReference>
<dbReference type="SMART" id="SM00530">
    <property type="entry name" value="HTH_XRE"/>
    <property type="match status" value="1"/>
</dbReference>
<proteinExistence type="inferred from homology"/>
<evidence type="ECO:0000313" key="4">
    <source>
        <dbReference type="Proteomes" id="UP000003781"/>
    </source>
</evidence>
<dbReference type="InterPro" id="IPR010359">
    <property type="entry name" value="IrrE_HExxH"/>
</dbReference>
<dbReference type="InterPro" id="IPR052345">
    <property type="entry name" value="Rad_response_metalloprotease"/>
</dbReference>
<dbReference type="Gene3D" id="1.10.10.2910">
    <property type="match status" value="1"/>
</dbReference>
<reference evidence="3 4" key="1">
    <citation type="submission" date="2007-03" db="EMBL/GenBank/DDBJ databases">
        <authorList>
            <person name="Stal L."/>
            <person name="Ferriera S."/>
            <person name="Johnson J."/>
            <person name="Kravitz S."/>
            <person name="Beeson K."/>
            <person name="Sutton G."/>
            <person name="Rogers Y.-H."/>
            <person name="Friedman R."/>
            <person name="Frazier M."/>
            <person name="Venter J.C."/>
        </authorList>
    </citation>
    <scope>NUCLEOTIDE SEQUENCE [LARGE SCALE GENOMIC DNA]</scope>
    <source>
        <strain evidence="3 4">CCY0110</strain>
    </source>
</reference>
<dbReference type="EMBL" id="AAXW01000025">
    <property type="protein sequence ID" value="EAZ90399.1"/>
    <property type="molecule type" value="Genomic_DNA"/>
</dbReference>
<dbReference type="Pfam" id="PF06114">
    <property type="entry name" value="Peptidase_M78"/>
    <property type="match status" value="1"/>
</dbReference>
<dbReference type="OrthoDB" id="9796786at2"/>
<dbReference type="Gene3D" id="1.10.260.40">
    <property type="entry name" value="lambda repressor-like DNA-binding domains"/>
    <property type="match status" value="1"/>
</dbReference>
<name>A3ISW8_9CHRO</name>
<keyword evidence="4" id="KW-1185">Reference proteome</keyword>
<protein>
    <recommendedName>
        <fullName evidence="2">HTH cro/C1-type domain-containing protein</fullName>
    </recommendedName>
</protein>
<sequence>MGNNLKAARVSPPGRILKRELDARGWTQKDLANIMNRPPQVINEIIKGTKQITPETAIELSKAFGTSAKFWQNLEANYQLFLAKKQKDDSDIQRRSRLYTIAPVAELIKRQWIKPTDSLDELEQEICDFLGINDPSQEPILGANFRHNYNLNPKYISLVAWKKRVEFLVKEYQIADFGLEEFKQAISSILACAEKEETIAKIPNILEELGIYFIIVPHLNKTYLDGSAFYVNNHPVIALTLRYNRIDSFWFTLIHEIGHIFAGHQGIYLDDLTKLENNQEELEANTLAKNWLIDSDAFETFVRENKSKFSGKAITDFAKSQQRHPGIILGRLQDEKLVDYKNLRKYLVKVSPYLTNWIDN</sequence>
<dbReference type="AlphaFoldDB" id="A3ISW8"/>
<dbReference type="NCBIfam" id="TIGR02607">
    <property type="entry name" value="antidote_HigA"/>
    <property type="match status" value="1"/>
</dbReference>
<dbReference type="Pfam" id="PF01381">
    <property type="entry name" value="HTH_3"/>
    <property type="match status" value="1"/>
</dbReference>
<accession>A3ISW8</accession>
<dbReference type="GO" id="GO:0003677">
    <property type="term" value="F:DNA binding"/>
    <property type="evidence" value="ECO:0007669"/>
    <property type="project" value="InterPro"/>
</dbReference>
<gene>
    <name evidence="3" type="ORF">CY0110_28739</name>
</gene>
<dbReference type="PROSITE" id="PS50943">
    <property type="entry name" value="HTH_CROC1"/>
    <property type="match status" value="1"/>
</dbReference>
<comment type="similarity">
    <text evidence="1">Belongs to the short-chain fatty acyl-CoA assimilation regulator (ScfR) family.</text>
</comment>
<dbReference type="SUPFAM" id="SSF47413">
    <property type="entry name" value="lambda repressor-like DNA-binding domains"/>
    <property type="match status" value="1"/>
</dbReference>
<organism evidence="3 4">
    <name type="scientific">Crocosphaera chwakensis CCY0110</name>
    <dbReference type="NCBI Taxonomy" id="391612"/>
    <lineage>
        <taxon>Bacteria</taxon>
        <taxon>Bacillati</taxon>
        <taxon>Cyanobacteriota</taxon>
        <taxon>Cyanophyceae</taxon>
        <taxon>Oscillatoriophycideae</taxon>
        <taxon>Chroococcales</taxon>
        <taxon>Aphanothecaceae</taxon>
        <taxon>Crocosphaera</taxon>
        <taxon>Crocosphaera chwakensis</taxon>
    </lineage>
</organism>
<feature type="domain" description="HTH cro/C1-type" evidence="2">
    <location>
        <begin position="17"/>
        <end position="71"/>
    </location>
</feature>
<evidence type="ECO:0000313" key="3">
    <source>
        <dbReference type="EMBL" id="EAZ90399.1"/>
    </source>
</evidence>